<evidence type="ECO:0000313" key="1">
    <source>
        <dbReference type="EMBL" id="CBE67472.1"/>
    </source>
</evidence>
<proteinExistence type="predicted"/>
<dbReference type="STRING" id="671143.DAMO_0388"/>
<gene>
    <name evidence="1" type="ORF">DAMO_0388</name>
</gene>
<reference evidence="1 2" key="1">
    <citation type="journal article" date="2010" name="Nature">
        <title>Nitrite-driven anaerobic methane oxidation by oxygenic bacteria.</title>
        <authorList>
            <person name="Ettwig K.F."/>
            <person name="Butler M.K."/>
            <person name="Le Paslier D."/>
            <person name="Pelletier E."/>
            <person name="Mangenot S."/>
            <person name="Kuypers M.M.M."/>
            <person name="Schreiber F."/>
            <person name="Dutilh B.E."/>
            <person name="Zedelius J."/>
            <person name="de Beer D."/>
            <person name="Gloerich J."/>
            <person name="Wessels H.J.C.T."/>
            <person name="van Allen T."/>
            <person name="Luesken F."/>
            <person name="Wu M."/>
            <person name="van de Pas-Schoonen K.T."/>
            <person name="Op den Camp H.J.M."/>
            <person name="Janssen-Megens E.M."/>
            <person name="Francoijs K-J."/>
            <person name="Stunnenberg H."/>
            <person name="Weissenbach J."/>
            <person name="Jetten M.S.M."/>
            <person name="Strous M."/>
        </authorList>
    </citation>
    <scope>NUCLEOTIDE SEQUENCE [LARGE SCALE GENOMIC DNA]</scope>
</reference>
<organism evidence="1 2">
    <name type="scientific">Methylomirabilis oxygeniifera</name>
    <dbReference type="NCBI Taxonomy" id="671143"/>
    <lineage>
        <taxon>Bacteria</taxon>
        <taxon>Candidatus Methylomirabilota</taxon>
        <taxon>Candidatus Methylomirabilia</taxon>
        <taxon>Candidatus Methylomirabilales</taxon>
        <taxon>Candidatus Methylomirabilaceae</taxon>
        <taxon>Candidatus Methylomirabilis</taxon>
    </lineage>
</organism>
<dbReference type="HOGENOM" id="CLU_2245013_0_0_0"/>
<dbReference type="EMBL" id="FP565575">
    <property type="protein sequence ID" value="CBE67472.1"/>
    <property type="molecule type" value="Genomic_DNA"/>
</dbReference>
<dbReference type="KEGG" id="mox:DAMO_0388"/>
<evidence type="ECO:0000313" key="2">
    <source>
        <dbReference type="Proteomes" id="UP000006898"/>
    </source>
</evidence>
<sequence>MKRFTKRFVPGLIAVLLLSSLLLVQAEPVLAKTKFFFGLNIGVPLAPHAVYPYPAPARVYYPPVYPHPAPVRVHHRPVYQAYPPCAQVWIPGYYDPYGNWVFGYYQSVCPPYGY</sequence>
<protein>
    <submittedName>
        <fullName evidence="1">Uncharacterized protein</fullName>
    </submittedName>
</protein>
<dbReference type="AlphaFoldDB" id="D5MJA7"/>
<dbReference type="Proteomes" id="UP000006898">
    <property type="component" value="Chromosome"/>
</dbReference>
<name>D5MJA7_METO1</name>
<accession>D5MJA7</accession>